<dbReference type="EMBL" id="BGZK01001874">
    <property type="protein sequence ID" value="GBP87649.1"/>
    <property type="molecule type" value="Genomic_DNA"/>
</dbReference>
<reference evidence="2 3" key="1">
    <citation type="journal article" date="2019" name="Commun. Biol.">
        <title>The bagworm genome reveals a unique fibroin gene that provides high tensile strength.</title>
        <authorList>
            <person name="Kono N."/>
            <person name="Nakamura H."/>
            <person name="Ohtoshi R."/>
            <person name="Tomita M."/>
            <person name="Numata K."/>
            <person name="Arakawa K."/>
        </authorList>
    </citation>
    <scope>NUCLEOTIDE SEQUENCE [LARGE SCALE GENOMIC DNA]</scope>
</reference>
<keyword evidence="1" id="KW-0472">Membrane</keyword>
<sequence length="43" mass="4580">MQSQTAAQQVDNGELARVADLPTVSTAPVLGLSILLLKFRKQA</sequence>
<evidence type="ECO:0000313" key="3">
    <source>
        <dbReference type="Proteomes" id="UP000299102"/>
    </source>
</evidence>
<keyword evidence="1" id="KW-0812">Transmembrane</keyword>
<evidence type="ECO:0000256" key="1">
    <source>
        <dbReference type="SAM" id="Phobius"/>
    </source>
</evidence>
<protein>
    <submittedName>
        <fullName evidence="2">Uncharacterized protein</fullName>
    </submittedName>
</protein>
<keyword evidence="3" id="KW-1185">Reference proteome</keyword>
<comment type="caution">
    <text evidence="2">The sequence shown here is derived from an EMBL/GenBank/DDBJ whole genome shotgun (WGS) entry which is preliminary data.</text>
</comment>
<name>A0A4C1ZL56_EUMVA</name>
<dbReference type="Proteomes" id="UP000299102">
    <property type="component" value="Unassembled WGS sequence"/>
</dbReference>
<keyword evidence="1" id="KW-1133">Transmembrane helix</keyword>
<gene>
    <name evidence="2" type="ORF">EVAR_58024_1</name>
</gene>
<accession>A0A4C1ZL56</accession>
<feature type="non-terminal residue" evidence="2">
    <location>
        <position position="43"/>
    </location>
</feature>
<dbReference type="AlphaFoldDB" id="A0A4C1ZL56"/>
<organism evidence="2 3">
    <name type="scientific">Eumeta variegata</name>
    <name type="common">Bagworm moth</name>
    <name type="synonym">Eumeta japonica</name>
    <dbReference type="NCBI Taxonomy" id="151549"/>
    <lineage>
        <taxon>Eukaryota</taxon>
        <taxon>Metazoa</taxon>
        <taxon>Ecdysozoa</taxon>
        <taxon>Arthropoda</taxon>
        <taxon>Hexapoda</taxon>
        <taxon>Insecta</taxon>
        <taxon>Pterygota</taxon>
        <taxon>Neoptera</taxon>
        <taxon>Endopterygota</taxon>
        <taxon>Lepidoptera</taxon>
        <taxon>Glossata</taxon>
        <taxon>Ditrysia</taxon>
        <taxon>Tineoidea</taxon>
        <taxon>Psychidae</taxon>
        <taxon>Oiketicinae</taxon>
        <taxon>Eumeta</taxon>
    </lineage>
</organism>
<proteinExistence type="predicted"/>
<feature type="transmembrane region" description="Helical" evidence="1">
    <location>
        <begin position="21"/>
        <end position="39"/>
    </location>
</feature>
<evidence type="ECO:0000313" key="2">
    <source>
        <dbReference type="EMBL" id="GBP87649.1"/>
    </source>
</evidence>